<organism evidence="3 4">
    <name type="scientific">Leptothoe spongobia TAU-MAC 1115</name>
    <dbReference type="NCBI Taxonomy" id="1967444"/>
    <lineage>
        <taxon>Bacteria</taxon>
        <taxon>Bacillati</taxon>
        <taxon>Cyanobacteriota</taxon>
        <taxon>Cyanophyceae</taxon>
        <taxon>Nodosilineales</taxon>
        <taxon>Cymatolegaceae</taxon>
        <taxon>Leptothoe</taxon>
        <taxon>Leptothoe spongobia</taxon>
    </lineage>
</organism>
<evidence type="ECO:0000313" key="3">
    <source>
        <dbReference type="EMBL" id="MBT9314025.1"/>
    </source>
</evidence>
<feature type="compositionally biased region" description="Low complexity" evidence="1">
    <location>
        <begin position="62"/>
        <end position="74"/>
    </location>
</feature>
<evidence type="ECO:0000256" key="1">
    <source>
        <dbReference type="SAM" id="MobiDB-lite"/>
    </source>
</evidence>
<keyword evidence="2" id="KW-0472">Membrane</keyword>
<dbReference type="AlphaFoldDB" id="A0A947DAU6"/>
<reference evidence="3" key="2">
    <citation type="journal article" date="2021" name="Mar. Drugs">
        <title>Genome Reduction and Secondary Metabolism of the Marine Sponge-Associated Cyanobacterium Leptothoe.</title>
        <authorList>
            <person name="Konstantinou D."/>
            <person name="Popin R.V."/>
            <person name="Fewer D.P."/>
            <person name="Sivonen K."/>
            <person name="Gkelis S."/>
        </authorList>
    </citation>
    <scope>NUCLEOTIDE SEQUENCE</scope>
    <source>
        <strain evidence="3">TAU-MAC 1115</strain>
    </source>
</reference>
<feature type="compositionally biased region" description="Low complexity" evidence="1">
    <location>
        <begin position="18"/>
        <end position="46"/>
    </location>
</feature>
<sequence length="435" mass="47741">MRSTVEELTAQQSSQPLAKQASQNSAKQASQPKAKQASQPKAKQASEVNAQRSHSAPPDEPTSNTALTSSALTTQPPAPEKEKTPYTAKTQRIVAWSNLLRSLQPFIWGAIILVVVIPLIGKALLFYSSTTPVQKTRPPLTEVMVPAIPRRANLDKALVDAVQTAHQSAQEFAQAELDDWEIQLEGRVDHFLDWYFGYLNQKKMEFMTPLVWVSSAAIHTVNPHQMKASEAVITRFTGEFQKQFAKQVLVPQTAQIQLENLTTATINHYLLALRQNMDQVQVKYRIPQGQWDRYLADISTTIQDTEGNLSNLSLKMLVGGSSYMLTKPLVLATAGKIGSKASSKLAGTAASKLAAKTGGTVAAELGTSLVDPIVGVGIFIWDIWDYQHTVELERPLLKTNLVDYLQGVEQSLLNDPETGVLSAVVQLEQGIFQSL</sequence>
<evidence type="ECO:0000256" key="2">
    <source>
        <dbReference type="SAM" id="Phobius"/>
    </source>
</evidence>
<protein>
    <submittedName>
        <fullName evidence="3">Uncharacterized protein</fullName>
    </submittedName>
</protein>
<name>A0A947DAU6_9CYAN</name>
<proteinExistence type="predicted"/>
<reference evidence="3" key="1">
    <citation type="submission" date="2020-11" db="EMBL/GenBank/DDBJ databases">
        <authorList>
            <person name="Konstantinou D."/>
            <person name="Gkelis S."/>
            <person name="Popin R."/>
            <person name="Fewer D."/>
            <person name="Sivonen K."/>
        </authorList>
    </citation>
    <scope>NUCLEOTIDE SEQUENCE</scope>
    <source>
        <strain evidence="3">TAU-MAC 1115</strain>
    </source>
</reference>
<comment type="caution">
    <text evidence="3">The sequence shown here is derived from an EMBL/GenBank/DDBJ whole genome shotgun (WGS) entry which is preliminary data.</text>
</comment>
<keyword evidence="4" id="KW-1185">Reference proteome</keyword>
<evidence type="ECO:0000313" key="4">
    <source>
        <dbReference type="Proteomes" id="UP000717364"/>
    </source>
</evidence>
<dbReference type="Proteomes" id="UP000717364">
    <property type="component" value="Unassembled WGS sequence"/>
</dbReference>
<keyword evidence="2" id="KW-1133">Transmembrane helix</keyword>
<feature type="transmembrane region" description="Helical" evidence="2">
    <location>
        <begin position="106"/>
        <end position="127"/>
    </location>
</feature>
<gene>
    <name evidence="3" type="ORF">IXB50_01125</name>
</gene>
<dbReference type="EMBL" id="JADOES010000002">
    <property type="protein sequence ID" value="MBT9314025.1"/>
    <property type="molecule type" value="Genomic_DNA"/>
</dbReference>
<accession>A0A947DAU6</accession>
<feature type="region of interest" description="Disordered" evidence="1">
    <location>
        <begin position="1"/>
        <end position="87"/>
    </location>
</feature>
<keyword evidence="2" id="KW-0812">Transmembrane</keyword>